<dbReference type="InterPro" id="IPR020476">
    <property type="entry name" value="Nudix_hydrolase"/>
</dbReference>
<name>A0A1F5X3R2_9BACT</name>
<dbReference type="PANTHER" id="PTHR21340">
    <property type="entry name" value="DIADENOSINE 5,5-P1,P4-TETRAPHOSPHATE PYROPHOSPHOHYDROLASE MUTT"/>
    <property type="match status" value="1"/>
</dbReference>
<sequence>MPVERSAGAVIFRETEKGKQYLLLHYPDKMNERISKPIKGHWDFPKGHIEKGEKIEDTVKREVKEETGISKIELIPGYKETIKFFIGPKGNRRLKFVDFFIARTKQAEVVISHEHQGYAWLPYEEAYKLVTYSNSKKLFRHAYDFISKKGL</sequence>
<comment type="similarity">
    <text evidence="1 6">Belongs to the Nudix hydrolase family.</text>
</comment>
<dbReference type="PROSITE" id="PS00893">
    <property type="entry name" value="NUDIX_BOX"/>
    <property type="match status" value="1"/>
</dbReference>
<dbReference type="InterPro" id="IPR015797">
    <property type="entry name" value="NUDIX_hydrolase-like_dom_sf"/>
</dbReference>
<comment type="caution">
    <text evidence="8">The sequence shown here is derived from an EMBL/GenBank/DDBJ whole genome shotgun (WGS) entry which is preliminary data.</text>
</comment>
<dbReference type="Proteomes" id="UP000178684">
    <property type="component" value="Unassembled WGS sequence"/>
</dbReference>
<evidence type="ECO:0000256" key="5">
    <source>
        <dbReference type="ARBA" id="ARBA00032644"/>
    </source>
</evidence>
<evidence type="ECO:0000256" key="6">
    <source>
        <dbReference type="RuleBase" id="RU003476"/>
    </source>
</evidence>
<dbReference type="Pfam" id="PF00293">
    <property type="entry name" value="NUDIX"/>
    <property type="match status" value="1"/>
</dbReference>
<feature type="domain" description="Nudix hydrolase" evidence="7">
    <location>
        <begin position="2"/>
        <end position="143"/>
    </location>
</feature>
<dbReference type="InterPro" id="IPR020084">
    <property type="entry name" value="NUDIX_hydrolase_CS"/>
</dbReference>
<dbReference type="AlphaFoldDB" id="A0A1F5X3R2"/>
<keyword evidence="3" id="KW-0547">Nucleotide-binding</keyword>
<dbReference type="GO" id="GO:0000166">
    <property type="term" value="F:nucleotide binding"/>
    <property type="evidence" value="ECO:0007669"/>
    <property type="project" value="UniProtKB-KW"/>
</dbReference>
<dbReference type="GO" id="GO:0006754">
    <property type="term" value="P:ATP biosynthetic process"/>
    <property type="evidence" value="ECO:0007669"/>
    <property type="project" value="TreeGrafter"/>
</dbReference>
<evidence type="ECO:0000256" key="2">
    <source>
        <dbReference type="ARBA" id="ARBA00018911"/>
    </source>
</evidence>
<dbReference type="InterPro" id="IPR000086">
    <property type="entry name" value="NUDIX_hydrolase_dom"/>
</dbReference>
<dbReference type="GO" id="GO:0004081">
    <property type="term" value="F:bis(5'-nucleosyl)-tetraphosphatase (asymmetrical) activity"/>
    <property type="evidence" value="ECO:0007669"/>
    <property type="project" value="TreeGrafter"/>
</dbReference>
<reference evidence="8 9" key="1">
    <citation type="journal article" date="2016" name="Nat. Commun.">
        <title>Thousands of microbial genomes shed light on interconnected biogeochemical processes in an aquifer system.</title>
        <authorList>
            <person name="Anantharaman K."/>
            <person name="Brown C.T."/>
            <person name="Hug L.A."/>
            <person name="Sharon I."/>
            <person name="Castelle C.J."/>
            <person name="Probst A.J."/>
            <person name="Thomas B.C."/>
            <person name="Singh A."/>
            <person name="Wilkins M.J."/>
            <person name="Karaoz U."/>
            <person name="Brodie E.L."/>
            <person name="Williams K.H."/>
            <person name="Hubbard S.S."/>
            <person name="Banfield J.F."/>
        </authorList>
    </citation>
    <scope>NUCLEOTIDE SEQUENCE [LARGE SCALE GENOMIC DNA]</scope>
</reference>
<evidence type="ECO:0000256" key="4">
    <source>
        <dbReference type="ARBA" id="ARBA00022801"/>
    </source>
</evidence>
<dbReference type="CDD" id="cd03428">
    <property type="entry name" value="NUDIX_Ap4A_Nudt2"/>
    <property type="match status" value="1"/>
</dbReference>
<evidence type="ECO:0000256" key="1">
    <source>
        <dbReference type="ARBA" id="ARBA00005582"/>
    </source>
</evidence>
<dbReference type="SUPFAM" id="SSF55811">
    <property type="entry name" value="Nudix"/>
    <property type="match status" value="1"/>
</dbReference>
<evidence type="ECO:0000256" key="3">
    <source>
        <dbReference type="ARBA" id="ARBA00022741"/>
    </source>
</evidence>
<dbReference type="InterPro" id="IPR051325">
    <property type="entry name" value="Nudix_hydrolase_domain"/>
</dbReference>
<dbReference type="PROSITE" id="PS51462">
    <property type="entry name" value="NUDIX"/>
    <property type="match status" value="1"/>
</dbReference>
<dbReference type="GO" id="GO:0006167">
    <property type="term" value="P:AMP biosynthetic process"/>
    <property type="evidence" value="ECO:0007669"/>
    <property type="project" value="TreeGrafter"/>
</dbReference>
<dbReference type="InterPro" id="IPR003565">
    <property type="entry name" value="Tetra_PHTase"/>
</dbReference>
<dbReference type="Gene3D" id="3.90.79.10">
    <property type="entry name" value="Nucleoside Triphosphate Pyrophosphohydrolase"/>
    <property type="match status" value="1"/>
</dbReference>
<evidence type="ECO:0000313" key="9">
    <source>
        <dbReference type="Proteomes" id="UP000178684"/>
    </source>
</evidence>
<dbReference type="PANTHER" id="PTHR21340:SF0">
    <property type="entry name" value="BIS(5'-NUCLEOSYL)-TETRAPHOSPHATASE [ASYMMETRICAL]"/>
    <property type="match status" value="1"/>
</dbReference>
<proteinExistence type="inferred from homology"/>
<gene>
    <name evidence="8" type="ORF">A3B18_01265</name>
</gene>
<evidence type="ECO:0000259" key="7">
    <source>
        <dbReference type="PROSITE" id="PS51462"/>
    </source>
</evidence>
<keyword evidence="4 6" id="KW-0378">Hydrolase</keyword>
<organism evidence="8 9">
    <name type="scientific">Candidatus Giovannonibacteria bacterium RIFCSPLOWO2_01_FULL_46_13</name>
    <dbReference type="NCBI Taxonomy" id="1798352"/>
    <lineage>
        <taxon>Bacteria</taxon>
        <taxon>Candidatus Giovannoniibacteriota</taxon>
    </lineage>
</organism>
<accession>A0A1F5X3R2</accession>
<dbReference type="PRINTS" id="PR00502">
    <property type="entry name" value="NUDIXFAMILY"/>
</dbReference>
<dbReference type="EMBL" id="MFIE01000017">
    <property type="protein sequence ID" value="OGF82575.1"/>
    <property type="molecule type" value="Genomic_DNA"/>
</dbReference>
<protein>
    <recommendedName>
        <fullName evidence="2">Bis(5'-nucleosyl)-tetraphosphatase [asymmetrical]</fullName>
    </recommendedName>
    <alternativeName>
        <fullName evidence="5">Diadenosine 5',5'''-P1,P4-tetraphosphate asymmetrical hydrolase</fullName>
    </alternativeName>
</protein>
<evidence type="ECO:0000313" key="8">
    <source>
        <dbReference type="EMBL" id="OGF82575.1"/>
    </source>
</evidence>